<sequence length="992" mass="109422">MSVRRLYNASLMGALALLVHLCMVDLAICSSNFTDQLALLSFKSSIKNDPNNVLSNWTKESNFCGWAGVLCSRRRQRVTSLHLRNMGLEGTISPHVGNLSFLQLLNLGNNSFYGHLTDEIGHLRRLKTLYLSHNMLEGNIPLGLHHCQRLEGIYLAGNKFSGRIPKELSTLPSLNVLVLGENELIGTIPPSFGNISILEGFGLENNHIYGNIPTELAQLPNLKLMYLAFNYLTGPIPPAIFNKSSMAQIVLNFNAFFGNLPTNNGIFLPNLELLLLDDNQLTGNIPSPLSNSSKLTMLTLSTNLLTGPVPKHLGILKHLKHLNLFQNQLTNEPGSIELSFLTDLTNCTSLVGLEVQQNKLSGTLPNSIGNLSNSLQHLDVSENQLVGTIPKEIGSLRNLTLLSLAVNNLNGNIPSTLGEVKSLQSLYLGYNNFHGSIPNEICLLRNLGELYAEKNELSGSIPSCIENLRGLQVIYLPGNKLTFIPSSLWNLETLRDLNLSFNSLGGSLDPNIRPSKVLEILDLSWNQISGSIPKVIGSFQSLTSLNLSRNSFSGPIPNTMGNLITLDYLDLSYNNLSGQIPKSLEALSHIQYMNFSCNKLAGEIPNEGPFMNLTSRSFMENEALCGNPILKVPPCASNSSKKSMIKINLRYILPVITLMLIFSIGVYVVKRNHGNNVQSQNLIDLYATTEHRMISYLELLRATDDFCKANLLGVGSYGSVYKGVLLDGTIVAVKVLNLQLEGAFKSFDVECKVLRTTRHRNLVGVITACSNPEFRALVLQYMSNGSLEMWVYSHNSCLNLLQRIGIMIDVALALEYLHHGQLEPVVHCDLKPSNVLLDEDMVAHVADFGIAKILAENKTAIQTRTLGTIGYIAPEYGSEGRVSTNGDIYSYGMMLLETFTRKKPTDEMFSAEINLRQWVSASLPNKIMEIVDGGLLRMQNGSDMVASQSILLALLELGLECTNDIPAERSDIKKVLVKLNKIRKQLRHIQSI</sequence>
<organism evidence="25 26">
    <name type="scientific">Camellia sinensis var. sinensis</name>
    <name type="common">China tea</name>
    <dbReference type="NCBI Taxonomy" id="542762"/>
    <lineage>
        <taxon>Eukaryota</taxon>
        <taxon>Viridiplantae</taxon>
        <taxon>Streptophyta</taxon>
        <taxon>Embryophyta</taxon>
        <taxon>Tracheophyta</taxon>
        <taxon>Spermatophyta</taxon>
        <taxon>Magnoliopsida</taxon>
        <taxon>eudicotyledons</taxon>
        <taxon>Gunneridae</taxon>
        <taxon>Pentapetalae</taxon>
        <taxon>asterids</taxon>
        <taxon>Ericales</taxon>
        <taxon>Theaceae</taxon>
        <taxon>Camellia</taxon>
    </lineage>
</organism>
<dbReference type="GO" id="GO:0051707">
    <property type="term" value="P:response to other organism"/>
    <property type="evidence" value="ECO:0007669"/>
    <property type="project" value="UniProtKB-ARBA"/>
</dbReference>
<dbReference type="PROSITE" id="PS00108">
    <property type="entry name" value="PROTEIN_KINASE_ST"/>
    <property type="match status" value="1"/>
</dbReference>
<dbReference type="Proteomes" id="UP000306102">
    <property type="component" value="Unassembled WGS sequence"/>
</dbReference>
<evidence type="ECO:0000256" key="11">
    <source>
        <dbReference type="ARBA" id="ARBA00022737"/>
    </source>
</evidence>
<dbReference type="PANTHER" id="PTHR27008">
    <property type="entry name" value="OS04G0122200 PROTEIN"/>
    <property type="match status" value="1"/>
</dbReference>
<feature type="signal peptide" evidence="23">
    <location>
        <begin position="1"/>
        <end position="29"/>
    </location>
</feature>
<evidence type="ECO:0000256" key="13">
    <source>
        <dbReference type="ARBA" id="ARBA00022777"/>
    </source>
</evidence>
<evidence type="ECO:0000256" key="22">
    <source>
        <dbReference type="SAM" id="Phobius"/>
    </source>
</evidence>
<dbReference type="Gene3D" id="3.80.10.10">
    <property type="entry name" value="Ribonuclease Inhibitor"/>
    <property type="match status" value="3"/>
</dbReference>
<evidence type="ECO:0000256" key="10">
    <source>
        <dbReference type="ARBA" id="ARBA00022729"/>
    </source>
</evidence>
<keyword evidence="12 21" id="KW-0547">Nucleotide-binding</keyword>
<keyword evidence="5" id="KW-0723">Serine/threonine-protein kinase</keyword>
<keyword evidence="16 22" id="KW-0472">Membrane</keyword>
<dbReference type="EC" id="2.7.11.1" evidence="3"/>
<dbReference type="InterPro" id="IPR000719">
    <property type="entry name" value="Prot_kinase_dom"/>
</dbReference>
<keyword evidence="18" id="KW-0325">Glycoprotein</keyword>
<evidence type="ECO:0000256" key="6">
    <source>
        <dbReference type="ARBA" id="ARBA00022553"/>
    </source>
</evidence>
<dbReference type="GO" id="GO:0006952">
    <property type="term" value="P:defense response"/>
    <property type="evidence" value="ECO:0007669"/>
    <property type="project" value="UniProtKB-ARBA"/>
</dbReference>
<comment type="similarity">
    <text evidence="2">Belongs to the protein kinase superfamily. Ser/Thr protein kinase family.</text>
</comment>
<dbReference type="InterPro" id="IPR008271">
    <property type="entry name" value="Ser/Thr_kinase_AS"/>
</dbReference>
<dbReference type="FunFam" id="3.80.10.10:FF:000095">
    <property type="entry name" value="LRR receptor-like serine/threonine-protein kinase GSO1"/>
    <property type="match status" value="2"/>
</dbReference>
<dbReference type="InterPro" id="IPR011009">
    <property type="entry name" value="Kinase-like_dom_sf"/>
</dbReference>
<dbReference type="STRING" id="542762.A0A4S4ECY6"/>
<feature type="chain" id="PRO_5020947419" description="non-specific serine/threonine protein kinase" evidence="23">
    <location>
        <begin position="30"/>
        <end position="992"/>
    </location>
</feature>
<evidence type="ECO:0000256" key="5">
    <source>
        <dbReference type="ARBA" id="ARBA00022527"/>
    </source>
</evidence>
<dbReference type="InterPro" id="IPR051809">
    <property type="entry name" value="Plant_receptor-like_S/T_kinase"/>
</dbReference>
<dbReference type="Pfam" id="PF00560">
    <property type="entry name" value="LRR_1"/>
    <property type="match status" value="6"/>
</dbReference>
<comment type="catalytic activity">
    <reaction evidence="19">
        <text>L-threonyl-[protein] + ATP = O-phospho-L-threonyl-[protein] + ADP + H(+)</text>
        <dbReference type="Rhea" id="RHEA:46608"/>
        <dbReference type="Rhea" id="RHEA-COMP:11060"/>
        <dbReference type="Rhea" id="RHEA-COMP:11605"/>
        <dbReference type="ChEBI" id="CHEBI:15378"/>
        <dbReference type="ChEBI" id="CHEBI:30013"/>
        <dbReference type="ChEBI" id="CHEBI:30616"/>
        <dbReference type="ChEBI" id="CHEBI:61977"/>
        <dbReference type="ChEBI" id="CHEBI:456216"/>
        <dbReference type="EC" id="2.7.11.1"/>
    </reaction>
</comment>
<dbReference type="GO" id="GO:0005524">
    <property type="term" value="F:ATP binding"/>
    <property type="evidence" value="ECO:0007669"/>
    <property type="project" value="UniProtKB-UniRule"/>
</dbReference>
<dbReference type="SMART" id="SM00220">
    <property type="entry name" value="S_TKc"/>
    <property type="match status" value="1"/>
</dbReference>
<keyword evidence="10 23" id="KW-0732">Signal</keyword>
<dbReference type="InterPro" id="IPR013210">
    <property type="entry name" value="LRR_N_plant-typ"/>
</dbReference>
<comment type="caution">
    <text evidence="25">The sequence shown here is derived from an EMBL/GenBank/DDBJ whole genome shotgun (WGS) entry which is preliminary data.</text>
</comment>
<evidence type="ECO:0000256" key="19">
    <source>
        <dbReference type="ARBA" id="ARBA00047899"/>
    </source>
</evidence>
<dbReference type="GO" id="GO:0004674">
    <property type="term" value="F:protein serine/threonine kinase activity"/>
    <property type="evidence" value="ECO:0007669"/>
    <property type="project" value="UniProtKB-KW"/>
</dbReference>
<feature type="transmembrane region" description="Helical" evidence="22">
    <location>
        <begin position="651"/>
        <end position="669"/>
    </location>
</feature>
<protein>
    <recommendedName>
        <fullName evidence="3">non-specific serine/threonine protein kinase</fullName>
        <ecNumber evidence="3">2.7.11.1</ecNumber>
    </recommendedName>
</protein>
<evidence type="ECO:0000256" key="17">
    <source>
        <dbReference type="ARBA" id="ARBA00023170"/>
    </source>
</evidence>
<dbReference type="FunFam" id="1.10.510.10:FF:000358">
    <property type="entry name" value="Putative leucine-rich repeat receptor-like serine/threonine-protein kinase"/>
    <property type="match status" value="1"/>
</dbReference>
<evidence type="ECO:0000313" key="25">
    <source>
        <dbReference type="EMBL" id="THG13714.1"/>
    </source>
</evidence>
<evidence type="ECO:0000313" key="26">
    <source>
        <dbReference type="Proteomes" id="UP000306102"/>
    </source>
</evidence>
<keyword evidence="8" id="KW-0808">Transferase</keyword>
<dbReference type="GO" id="GO:0005886">
    <property type="term" value="C:plasma membrane"/>
    <property type="evidence" value="ECO:0007669"/>
    <property type="project" value="UniProtKB-SubCell"/>
</dbReference>
<dbReference type="AlphaFoldDB" id="A0A4S4ECY6"/>
<dbReference type="SUPFAM" id="SSF52047">
    <property type="entry name" value="RNI-like"/>
    <property type="match status" value="1"/>
</dbReference>
<dbReference type="InterPro" id="IPR001611">
    <property type="entry name" value="Leu-rich_rpt"/>
</dbReference>
<keyword evidence="26" id="KW-1185">Reference proteome</keyword>
<accession>A0A4S4ECY6</accession>
<dbReference type="EMBL" id="SDRB02005749">
    <property type="protein sequence ID" value="THG13714.1"/>
    <property type="molecule type" value="Genomic_DNA"/>
</dbReference>
<evidence type="ECO:0000256" key="2">
    <source>
        <dbReference type="ARBA" id="ARBA00008684"/>
    </source>
</evidence>
<dbReference type="PANTHER" id="PTHR27008:SF497">
    <property type="entry name" value="OS11G0695000 PROTEIN"/>
    <property type="match status" value="1"/>
</dbReference>
<evidence type="ECO:0000256" key="3">
    <source>
        <dbReference type="ARBA" id="ARBA00012513"/>
    </source>
</evidence>
<dbReference type="Gene3D" id="3.30.200.20">
    <property type="entry name" value="Phosphorylase Kinase, domain 1"/>
    <property type="match status" value="1"/>
</dbReference>
<keyword evidence="4" id="KW-1003">Cell membrane</keyword>
<dbReference type="FunFam" id="3.30.200.20:FF:000661">
    <property type="entry name" value="Serine-threonine protein kinase plant-type"/>
    <property type="match status" value="1"/>
</dbReference>
<keyword evidence="15 22" id="KW-1133">Transmembrane helix</keyword>
<dbReference type="SMART" id="SM00369">
    <property type="entry name" value="LRR_TYP"/>
    <property type="match status" value="9"/>
</dbReference>
<feature type="binding site" evidence="21">
    <location>
        <position position="734"/>
    </location>
    <ligand>
        <name>ATP</name>
        <dbReference type="ChEBI" id="CHEBI:30616"/>
    </ligand>
</feature>
<comment type="subcellular location">
    <subcellularLocation>
        <location evidence="1">Cell membrane</location>
        <topology evidence="1">Single-pass membrane protein</topology>
    </subcellularLocation>
</comment>
<dbReference type="PROSITE" id="PS50011">
    <property type="entry name" value="PROTEIN_KINASE_DOM"/>
    <property type="match status" value="1"/>
</dbReference>
<keyword evidence="9 22" id="KW-0812">Transmembrane</keyword>
<keyword evidence="11" id="KW-0677">Repeat</keyword>
<dbReference type="InterPro" id="IPR017441">
    <property type="entry name" value="Protein_kinase_ATP_BS"/>
</dbReference>
<evidence type="ECO:0000256" key="12">
    <source>
        <dbReference type="ARBA" id="ARBA00022741"/>
    </source>
</evidence>
<dbReference type="PROSITE" id="PS51450">
    <property type="entry name" value="LRR"/>
    <property type="match status" value="1"/>
</dbReference>
<evidence type="ECO:0000256" key="16">
    <source>
        <dbReference type="ARBA" id="ARBA00023136"/>
    </source>
</evidence>
<keyword evidence="13" id="KW-0418">Kinase</keyword>
<evidence type="ECO:0000256" key="20">
    <source>
        <dbReference type="ARBA" id="ARBA00048679"/>
    </source>
</evidence>
<evidence type="ECO:0000256" key="15">
    <source>
        <dbReference type="ARBA" id="ARBA00022989"/>
    </source>
</evidence>
<dbReference type="InterPro" id="IPR032675">
    <property type="entry name" value="LRR_dom_sf"/>
</dbReference>
<keyword evidence="7" id="KW-0433">Leucine-rich repeat</keyword>
<evidence type="ECO:0000256" key="14">
    <source>
        <dbReference type="ARBA" id="ARBA00022840"/>
    </source>
</evidence>
<reference evidence="25 26" key="1">
    <citation type="journal article" date="2018" name="Proc. Natl. Acad. Sci. U.S.A.">
        <title>Draft genome sequence of Camellia sinensis var. sinensis provides insights into the evolution of the tea genome and tea quality.</title>
        <authorList>
            <person name="Wei C."/>
            <person name="Yang H."/>
            <person name="Wang S."/>
            <person name="Zhao J."/>
            <person name="Liu C."/>
            <person name="Gao L."/>
            <person name="Xia E."/>
            <person name="Lu Y."/>
            <person name="Tai Y."/>
            <person name="She G."/>
            <person name="Sun J."/>
            <person name="Cao H."/>
            <person name="Tong W."/>
            <person name="Gao Q."/>
            <person name="Li Y."/>
            <person name="Deng W."/>
            <person name="Jiang X."/>
            <person name="Wang W."/>
            <person name="Chen Q."/>
            <person name="Zhang S."/>
            <person name="Li H."/>
            <person name="Wu J."/>
            <person name="Wang P."/>
            <person name="Li P."/>
            <person name="Shi C."/>
            <person name="Zheng F."/>
            <person name="Jian J."/>
            <person name="Huang B."/>
            <person name="Shan D."/>
            <person name="Shi M."/>
            <person name="Fang C."/>
            <person name="Yue Y."/>
            <person name="Li F."/>
            <person name="Li D."/>
            <person name="Wei S."/>
            <person name="Han B."/>
            <person name="Jiang C."/>
            <person name="Yin Y."/>
            <person name="Xia T."/>
            <person name="Zhang Z."/>
            <person name="Bennetzen J.L."/>
            <person name="Zhao S."/>
            <person name="Wan X."/>
        </authorList>
    </citation>
    <scope>NUCLEOTIDE SEQUENCE [LARGE SCALE GENOMIC DNA]</scope>
    <source>
        <strain evidence="26">cv. Shuchazao</strain>
        <tissue evidence="25">Leaf</tissue>
    </source>
</reference>
<dbReference type="Gene3D" id="1.10.510.10">
    <property type="entry name" value="Transferase(Phosphotransferase) domain 1"/>
    <property type="match status" value="1"/>
</dbReference>
<dbReference type="PROSITE" id="PS00107">
    <property type="entry name" value="PROTEIN_KINASE_ATP"/>
    <property type="match status" value="1"/>
</dbReference>
<evidence type="ECO:0000256" key="1">
    <source>
        <dbReference type="ARBA" id="ARBA00004162"/>
    </source>
</evidence>
<evidence type="ECO:0000256" key="9">
    <source>
        <dbReference type="ARBA" id="ARBA00022692"/>
    </source>
</evidence>
<comment type="catalytic activity">
    <reaction evidence="20">
        <text>L-seryl-[protein] + ATP = O-phospho-L-seryl-[protein] + ADP + H(+)</text>
        <dbReference type="Rhea" id="RHEA:17989"/>
        <dbReference type="Rhea" id="RHEA-COMP:9863"/>
        <dbReference type="Rhea" id="RHEA-COMP:11604"/>
        <dbReference type="ChEBI" id="CHEBI:15378"/>
        <dbReference type="ChEBI" id="CHEBI:29999"/>
        <dbReference type="ChEBI" id="CHEBI:30616"/>
        <dbReference type="ChEBI" id="CHEBI:83421"/>
        <dbReference type="ChEBI" id="CHEBI:456216"/>
        <dbReference type="EC" id="2.7.11.1"/>
    </reaction>
</comment>
<proteinExistence type="inferred from homology"/>
<evidence type="ECO:0000259" key="24">
    <source>
        <dbReference type="PROSITE" id="PS50011"/>
    </source>
</evidence>
<evidence type="ECO:0000256" key="18">
    <source>
        <dbReference type="ARBA" id="ARBA00023180"/>
    </source>
</evidence>
<keyword evidence="17" id="KW-0675">Receptor</keyword>
<dbReference type="Pfam" id="PF08263">
    <property type="entry name" value="LRRNT_2"/>
    <property type="match status" value="1"/>
</dbReference>
<evidence type="ECO:0000256" key="21">
    <source>
        <dbReference type="PROSITE-ProRule" id="PRU10141"/>
    </source>
</evidence>
<evidence type="ECO:0000256" key="4">
    <source>
        <dbReference type="ARBA" id="ARBA00022475"/>
    </source>
</evidence>
<dbReference type="SUPFAM" id="SSF56112">
    <property type="entry name" value="Protein kinase-like (PK-like)"/>
    <property type="match status" value="1"/>
</dbReference>
<keyword evidence="14 21" id="KW-0067">ATP-binding</keyword>
<dbReference type="Pfam" id="PF00069">
    <property type="entry name" value="Pkinase"/>
    <property type="match status" value="1"/>
</dbReference>
<evidence type="ECO:0000256" key="23">
    <source>
        <dbReference type="SAM" id="SignalP"/>
    </source>
</evidence>
<evidence type="ECO:0000256" key="8">
    <source>
        <dbReference type="ARBA" id="ARBA00022679"/>
    </source>
</evidence>
<name>A0A4S4ECY6_CAMSN</name>
<dbReference type="InterPro" id="IPR003591">
    <property type="entry name" value="Leu-rich_rpt_typical-subtyp"/>
</dbReference>
<feature type="domain" description="Protein kinase" evidence="24">
    <location>
        <begin position="706"/>
        <end position="986"/>
    </location>
</feature>
<keyword evidence="6" id="KW-0597">Phosphoprotein</keyword>
<gene>
    <name evidence="25" type="ORF">TEA_004213</name>
</gene>
<dbReference type="SUPFAM" id="SSF52058">
    <property type="entry name" value="L domain-like"/>
    <property type="match status" value="1"/>
</dbReference>
<evidence type="ECO:0000256" key="7">
    <source>
        <dbReference type="ARBA" id="ARBA00022614"/>
    </source>
</evidence>